<name>A0A2K5ATX2_CAEEL</name>
<dbReference type="AGR" id="WB:WBGene00303059"/>
<keyword evidence="2" id="KW-1185">Reference proteome</keyword>
<organism evidence="1 2">
    <name type="scientific">Caenorhabditis elegans</name>
    <dbReference type="NCBI Taxonomy" id="6239"/>
    <lineage>
        <taxon>Eukaryota</taxon>
        <taxon>Metazoa</taxon>
        <taxon>Ecdysozoa</taxon>
        <taxon>Nematoda</taxon>
        <taxon>Chromadorea</taxon>
        <taxon>Rhabditida</taxon>
        <taxon>Rhabditina</taxon>
        <taxon>Rhabditomorpha</taxon>
        <taxon>Rhabditoidea</taxon>
        <taxon>Rhabditidae</taxon>
        <taxon>Peloderinae</taxon>
        <taxon>Caenorhabditis</taxon>
    </lineage>
</organism>
<gene>
    <name evidence="1" type="ORF">CELE_F48F5.8</name>
    <name evidence="1 3" type="ORF">F48F5.8</name>
</gene>
<protein>
    <submittedName>
        <fullName evidence="1">Uncharacterized protein</fullName>
    </submittedName>
</protein>
<dbReference type="InParanoid" id="A0A2K5ATX2"/>
<evidence type="ECO:0000313" key="2">
    <source>
        <dbReference type="Proteomes" id="UP000001940"/>
    </source>
</evidence>
<dbReference type="WormBase" id="F48F5.8">
    <property type="protein sequence ID" value="CE52479"/>
    <property type="gene ID" value="WBGene00303059"/>
</dbReference>
<proteinExistence type="predicted"/>
<reference evidence="1 2" key="1">
    <citation type="journal article" date="1998" name="Science">
        <title>Genome sequence of the nematode C. elegans: a platform for investigating biology.</title>
        <authorList>
            <consortium name="The C. elegans sequencing consortium"/>
            <person name="Sulson J.E."/>
            <person name="Waterston R."/>
        </authorList>
    </citation>
    <scope>NUCLEOTIDE SEQUENCE [LARGE SCALE GENOMIC DNA]</scope>
    <source>
        <strain evidence="1 2">Bristol N2</strain>
    </source>
</reference>
<dbReference type="EMBL" id="BX284605">
    <property type="protein sequence ID" value="SPC47960.1"/>
    <property type="molecule type" value="Genomic_DNA"/>
</dbReference>
<evidence type="ECO:0000313" key="1">
    <source>
        <dbReference type="EMBL" id="SPC47960.1"/>
    </source>
</evidence>
<evidence type="ECO:0000313" key="3">
    <source>
        <dbReference type="WormBase" id="F48F5.8"/>
    </source>
</evidence>
<accession>A0A2K5ATX2</accession>
<dbReference type="OrthoDB" id="271604at2759"/>
<sequence>MITAKLSIFTNFSRF</sequence>
<dbReference type="Proteomes" id="UP000001940">
    <property type="component" value="Chromosome V"/>
</dbReference>